<keyword evidence="6 9" id="KW-0560">Oxidoreductase</keyword>
<keyword evidence="5" id="KW-0058">Aromatic hydrocarbons catabolism</keyword>
<evidence type="ECO:0000313" key="9">
    <source>
        <dbReference type="EMBL" id="AZS49394.1"/>
    </source>
</evidence>
<sequence length="168" mass="18534">MTLLELDTRQKAFRNAMASMAAAVSVVTTNGTAGRSGITATAVCSITDTPPTIMVCINRNSKTNATLKENQYLCVNILSAEQLEIAQHFAGMTEVKMSDRFMLHNWKEGTQQIPVLDGALANLQGKISSMSEMGTHTLFFVELNEIEIRENGNSLIYFNRAFHEISRS</sequence>
<evidence type="ECO:0000256" key="3">
    <source>
        <dbReference type="ARBA" id="ARBA00015398"/>
    </source>
</evidence>
<dbReference type="KEGG" id="emo:DM558_00740"/>
<dbReference type="PANTHER" id="PTHR30466">
    <property type="entry name" value="FLAVIN REDUCTASE"/>
    <property type="match status" value="1"/>
</dbReference>
<dbReference type="InterPro" id="IPR002563">
    <property type="entry name" value="Flavin_Rdtase-like_dom"/>
</dbReference>
<evidence type="ECO:0000256" key="5">
    <source>
        <dbReference type="ARBA" id="ARBA00022797"/>
    </source>
</evidence>
<evidence type="ECO:0000256" key="1">
    <source>
        <dbReference type="ARBA" id="ARBA00005112"/>
    </source>
</evidence>
<dbReference type="GO" id="GO:0016651">
    <property type="term" value="F:oxidoreductase activity, acting on NAD(P)H"/>
    <property type="evidence" value="ECO:0007669"/>
    <property type="project" value="InterPro"/>
</dbReference>
<dbReference type="UniPathway" id="UPA00208">
    <property type="reaction ID" value="UER00416"/>
</dbReference>
<dbReference type="EMBL" id="CP029822">
    <property type="protein sequence ID" value="AZS49394.1"/>
    <property type="molecule type" value="Genomic_DNA"/>
</dbReference>
<dbReference type="GO" id="GO:0006208">
    <property type="term" value="P:pyrimidine nucleobase catabolic process"/>
    <property type="evidence" value="ECO:0007669"/>
    <property type="project" value="TreeGrafter"/>
</dbReference>
<dbReference type="AlphaFoldDB" id="A0A3S9XAC3"/>
<dbReference type="GO" id="GO:0042537">
    <property type="term" value="P:benzene-containing compound metabolic process"/>
    <property type="evidence" value="ECO:0007669"/>
    <property type="project" value="InterPro"/>
</dbReference>
<dbReference type="Gene3D" id="2.30.110.10">
    <property type="entry name" value="Electron Transport, Fmn-binding Protein, Chain A"/>
    <property type="match status" value="1"/>
</dbReference>
<dbReference type="RefSeq" id="WP_127161609.1">
    <property type="nucleotide sequence ID" value="NZ_CP029822.1"/>
</dbReference>
<comment type="pathway">
    <text evidence="1">Aromatic compound metabolism; 4-hydroxyphenylacetate degradation; pyruvate and succinate semialdehyde from 4-hydroxyphenylacetate: step 1/7.</text>
</comment>
<proteinExistence type="inferred from homology"/>
<dbReference type="GO" id="GO:0051287">
    <property type="term" value="F:NAD binding"/>
    <property type="evidence" value="ECO:0007669"/>
    <property type="project" value="InterPro"/>
</dbReference>
<dbReference type="SUPFAM" id="SSF50475">
    <property type="entry name" value="FMN-binding split barrel"/>
    <property type="match status" value="1"/>
</dbReference>
<accession>A0A3S9XAC3</accession>
<reference evidence="10" key="1">
    <citation type="submission" date="2018-06" db="EMBL/GenBank/DDBJ databases">
        <title>Complete genome of Pseudomonas insecticola strain QZS01.</title>
        <authorList>
            <person name="Wang J."/>
            <person name="Su Q."/>
        </authorList>
    </citation>
    <scope>NUCLEOTIDE SEQUENCE [LARGE SCALE GENOMIC DNA]</scope>
    <source>
        <strain evidence="10">QZS01</strain>
    </source>
</reference>
<evidence type="ECO:0000259" key="8">
    <source>
        <dbReference type="SMART" id="SM00903"/>
    </source>
</evidence>
<dbReference type="PANTHER" id="PTHR30466:SF1">
    <property type="entry name" value="FMN REDUCTASE (NADH) RUTF"/>
    <property type="match status" value="1"/>
</dbReference>
<dbReference type="InterPro" id="IPR011982">
    <property type="entry name" value="HPA_mOase_red"/>
</dbReference>
<dbReference type="GO" id="GO:0042602">
    <property type="term" value="F:riboflavin reductase (NADPH) activity"/>
    <property type="evidence" value="ECO:0007669"/>
    <property type="project" value="TreeGrafter"/>
</dbReference>
<comment type="similarity">
    <text evidence="2">Belongs to the non-flavoprotein flavin reductase family. HpaC subfamily.</text>
</comment>
<evidence type="ECO:0000256" key="4">
    <source>
        <dbReference type="ARBA" id="ARBA00022630"/>
    </source>
</evidence>
<dbReference type="NCBIfam" id="TIGR02296">
    <property type="entry name" value="HpaC"/>
    <property type="match status" value="1"/>
</dbReference>
<feature type="domain" description="Flavin reductase like" evidence="8">
    <location>
        <begin position="17"/>
        <end position="164"/>
    </location>
</feature>
<gene>
    <name evidence="9" type="primary">hpaC</name>
    <name evidence="9" type="ORF">DM558_00740</name>
</gene>
<keyword evidence="10" id="KW-1185">Reference proteome</keyword>
<dbReference type="Proteomes" id="UP000273143">
    <property type="component" value="Chromosome"/>
</dbReference>
<dbReference type="GO" id="GO:0010181">
    <property type="term" value="F:FMN binding"/>
    <property type="evidence" value="ECO:0007669"/>
    <property type="project" value="InterPro"/>
</dbReference>
<protein>
    <recommendedName>
        <fullName evidence="3">4-hydroxyphenylacetate 3-monooxygenase reductase component</fullName>
    </recommendedName>
</protein>
<dbReference type="InterPro" id="IPR050268">
    <property type="entry name" value="NADH-dep_flavin_reductase"/>
</dbReference>
<evidence type="ECO:0000256" key="2">
    <source>
        <dbReference type="ARBA" id="ARBA00006032"/>
    </source>
</evidence>
<dbReference type="SMART" id="SM00903">
    <property type="entry name" value="Flavin_Reduct"/>
    <property type="match status" value="1"/>
</dbReference>
<keyword evidence="4" id="KW-0285">Flavoprotein</keyword>
<organism evidence="9 10">
    <name type="scientific">Entomomonas moraniae</name>
    <dbReference type="NCBI Taxonomy" id="2213226"/>
    <lineage>
        <taxon>Bacteria</taxon>
        <taxon>Pseudomonadati</taxon>
        <taxon>Pseudomonadota</taxon>
        <taxon>Gammaproteobacteria</taxon>
        <taxon>Pseudomonadales</taxon>
        <taxon>Pseudomonadaceae</taxon>
        <taxon>Entomomonas</taxon>
    </lineage>
</organism>
<evidence type="ECO:0000256" key="6">
    <source>
        <dbReference type="ARBA" id="ARBA00023002"/>
    </source>
</evidence>
<dbReference type="Pfam" id="PF01613">
    <property type="entry name" value="Flavin_Reduct"/>
    <property type="match status" value="1"/>
</dbReference>
<dbReference type="InterPro" id="IPR012349">
    <property type="entry name" value="Split_barrel_FMN-bd"/>
</dbReference>
<evidence type="ECO:0000313" key="10">
    <source>
        <dbReference type="Proteomes" id="UP000273143"/>
    </source>
</evidence>
<dbReference type="GO" id="GO:0004497">
    <property type="term" value="F:monooxygenase activity"/>
    <property type="evidence" value="ECO:0007669"/>
    <property type="project" value="UniProtKB-KW"/>
</dbReference>
<keyword evidence="7" id="KW-0520">NAD</keyword>
<evidence type="ECO:0000256" key="7">
    <source>
        <dbReference type="ARBA" id="ARBA00023027"/>
    </source>
</evidence>
<name>A0A3S9XAC3_9GAMM</name>
<keyword evidence="9" id="KW-0503">Monooxygenase</keyword>